<protein>
    <recommendedName>
        <fullName evidence="1">serine--tRNA ligase</fullName>
        <ecNumber evidence="1">6.1.1.11</ecNumber>
    </recommendedName>
    <alternativeName>
        <fullName evidence="6">Seryl-tRNA synthetase</fullName>
    </alternativeName>
    <alternativeName>
        <fullName evidence="7">Seryl-tRNA(Ser) synthetase</fullName>
    </alternativeName>
</protein>
<evidence type="ECO:0000259" key="11">
    <source>
        <dbReference type="PROSITE" id="PS50862"/>
    </source>
</evidence>
<dbReference type="InterPro" id="IPR042103">
    <property type="entry name" value="SerRS_1_N_sf"/>
</dbReference>
<keyword evidence="13" id="KW-1185">Reference proteome</keyword>
<dbReference type="Pfam" id="PF00587">
    <property type="entry name" value="tRNA-synt_2b"/>
    <property type="match status" value="1"/>
</dbReference>
<gene>
    <name evidence="12" type="ORF">Clacol_004000</name>
</gene>
<dbReference type="Pfam" id="PF02403">
    <property type="entry name" value="Seryl_tRNA_N"/>
    <property type="match status" value="1"/>
</dbReference>
<feature type="binding site" evidence="8">
    <location>
        <position position="282"/>
    </location>
    <ligand>
        <name>L-serine</name>
        <dbReference type="ChEBI" id="CHEBI:33384"/>
    </ligand>
</feature>
<dbReference type="PANTHER" id="PTHR11778">
    <property type="entry name" value="SERYL-TRNA SYNTHETASE"/>
    <property type="match status" value="1"/>
</dbReference>
<dbReference type="AlphaFoldDB" id="A0AAV5A9U9"/>
<keyword evidence="3" id="KW-0547">Nucleotide-binding</keyword>
<evidence type="ECO:0000256" key="10">
    <source>
        <dbReference type="SAM" id="Coils"/>
    </source>
</evidence>
<dbReference type="InterPro" id="IPR006195">
    <property type="entry name" value="aa-tRNA-synth_II"/>
</dbReference>
<dbReference type="Gene3D" id="1.10.287.40">
    <property type="entry name" value="Serine-tRNA synthetase, tRNA binding domain"/>
    <property type="match status" value="1"/>
</dbReference>
<feature type="binding site" evidence="8">
    <location>
        <position position="336"/>
    </location>
    <ligand>
        <name>L-serine</name>
        <dbReference type="ChEBI" id="CHEBI:33384"/>
    </ligand>
</feature>
<keyword evidence="5" id="KW-0030">Aminoacyl-tRNA synthetase</keyword>
<evidence type="ECO:0000256" key="8">
    <source>
        <dbReference type="PIRSR" id="PIRSR001529-1"/>
    </source>
</evidence>
<evidence type="ECO:0000256" key="9">
    <source>
        <dbReference type="PIRSR" id="PIRSR001529-2"/>
    </source>
</evidence>
<dbReference type="NCBIfam" id="TIGR00414">
    <property type="entry name" value="serS"/>
    <property type="match status" value="1"/>
</dbReference>
<evidence type="ECO:0000256" key="3">
    <source>
        <dbReference type="ARBA" id="ARBA00022741"/>
    </source>
</evidence>
<dbReference type="InterPro" id="IPR010978">
    <property type="entry name" value="tRNA-bd_arm"/>
</dbReference>
<evidence type="ECO:0000313" key="13">
    <source>
        <dbReference type="Proteomes" id="UP001050691"/>
    </source>
</evidence>
<feature type="coiled-coil region" evidence="10">
    <location>
        <begin position="113"/>
        <end position="140"/>
    </location>
</feature>
<dbReference type="SUPFAM" id="SSF46589">
    <property type="entry name" value="tRNA-binding arm"/>
    <property type="match status" value="1"/>
</dbReference>
<dbReference type="GO" id="GO:0004828">
    <property type="term" value="F:serine-tRNA ligase activity"/>
    <property type="evidence" value="ECO:0007669"/>
    <property type="project" value="UniProtKB-EC"/>
</dbReference>
<name>A0AAV5A9U9_9AGAM</name>
<dbReference type="InterPro" id="IPR002317">
    <property type="entry name" value="Ser-tRNA-ligase_type_1"/>
</dbReference>
<evidence type="ECO:0000256" key="6">
    <source>
        <dbReference type="ARBA" id="ARBA00031113"/>
    </source>
</evidence>
<dbReference type="GO" id="GO:0005524">
    <property type="term" value="F:ATP binding"/>
    <property type="evidence" value="ECO:0007669"/>
    <property type="project" value="UniProtKB-KW"/>
</dbReference>
<dbReference type="EMBL" id="BPWL01000004">
    <property type="protein sequence ID" value="GJJ09776.1"/>
    <property type="molecule type" value="Genomic_DNA"/>
</dbReference>
<evidence type="ECO:0000256" key="5">
    <source>
        <dbReference type="ARBA" id="ARBA00023146"/>
    </source>
</evidence>
<feature type="site" description="Important for serine binding" evidence="8">
    <location>
        <position position="451"/>
    </location>
</feature>
<proteinExistence type="predicted"/>
<keyword evidence="2" id="KW-0436">Ligase</keyword>
<reference evidence="12" key="1">
    <citation type="submission" date="2021-10" db="EMBL/GenBank/DDBJ databases">
        <title>De novo Genome Assembly of Clathrus columnatus (Basidiomycota, Fungi) Using Illumina and Nanopore Sequence Data.</title>
        <authorList>
            <person name="Ogiso-Tanaka E."/>
            <person name="Itagaki H."/>
            <person name="Hosoya T."/>
            <person name="Hosaka K."/>
        </authorList>
    </citation>
    <scope>NUCLEOTIDE SEQUENCE</scope>
    <source>
        <strain evidence="12">MO-923</strain>
    </source>
</reference>
<feature type="domain" description="Aminoacyl-transfer RNA synthetases class-II family profile" evidence="11">
    <location>
        <begin position="230"/>
        <end position="485"/>
    </location>
</feature>
<dbReference type="SUPFAM" id="SSF55681">
    <property type="entry name" value="Class II aaRS and biotin synthetases"/>
    <property type="match status" value="1"/>
</dbReference>
<evidence type="ECO:0000256" key="4">
    <source>
        <dbReference type="ARBA" id="ARBA00022840"/>
    </source>
</evidence>
<feature type="binding site" evidence="8">
    <location>
        <position position="313"/>
    </location>
    <ligand>
        <name>L-serine</name>
        <dbReference type="ChEBI" id="CHEBI:33384"/>
    </ligand>
</feature>
<dbReference type="PROSITE" id="PS50862">
    <property type="entry name" value="AA_TRNA_LIGASE_II"/>
    <property type="match status" value="1"/>
</dbReference>
<evidence type="ECO:0000256" key="7">
    <source>
        <dbReference type="ARBA" id="ARBA00034892"/>
    </source>
</evidence>
<accession>A0AAV5A9U9</accession>
<comment type="caution">
    <text evidence="12">The sequence shown here is derived from an EMBL/GenBank/DDBJ whole genome shotgun (WGS) entry which is preliminary data.</text>
</comment>
<dbReference type="InterPro" id="IPR002314">
    <property type="entry name" value="aa-tRNA-synt_IIb"/>
</dbReference>
<sequence>MKLVSPTLLRLSARSLQDCIYCIRRHTHQHAHLDLSHSNLPSPRLDYRSISENILYKSHNAFNRKSLLPVGTVQNVARLYNDFKALSSELNRKLASRNRITEEVKKTKDATVKQDAIEKAKSLKTEISELKVRVVELEEQLLQTALLLPNDTHPDTPIGPEEAAVTLSTHGPSPLPESLSRDHVRIAKSLNLLDLDAGSTVTGTSWYYLINEGALLELALINYSISIAMKHGFKPVIPPDVVKADVALRCGFQPRDKGDMQQMYHIASDSRKEHPELVLSGTAEIPLAGLFANKVVEESQLPLKVVAVGKAFRAEAGARGSDTRGLYRVHQFTKVELFAVASESQSSEIMEDMKNVQAEIISGLNVPFRILDMPTEELGASAYRKYDIEAWMPGRGKWGEVTSTSNCTDYQSRRLHIRYRPSSVSRASATDNQSESLERQSLPFAHTLNGTAAAIPRLIIALLENGARLSGDEVAGLDLPSALKPFWIDKLDKNPLKLRWI</sequence>
<feature type="binding site" evidence="9">
    <location>
        <begin position="313"/>
        <end position="315"/>
    </location>
    <ligand>
        <name>ATP</name>
        <dbReference type="ChEBI" id="CHEBI:30616"/>
    </ligand>
</feature>
<dbReference type="Gene3D" id="3.30.930.10">
    <property type="entry name" value="Bira Bifunctional Protein, Domain 2"/>
    <property type="match status" value="1"/>
</dbReference>
<organism evidence="12 13">
    <name type="scientific">Clathrus columnatus</name>
    <dbReference type="NCBI Taxonomy" id="1419009"/>
    <lineage>
        <taxon>Eukaryota</taxon>
        <taxon>Fungi</taxon>
        <taxon>Dikarya</taxon>
        <taxon>Basidiomycota</taxon>
        <taxon>Agaricomycotina</taxon>
        <taxon>Agaricomycetes</taxon>
        <taxon>Phallomycetidae</taxon>
        <taxon>Phallales</taxon>
        <taxon>Clathraceae</taxon>
        <taxon>Clathrus</taxon>
    </lineage>
</organism>
<keyword evidence="10" id="KW-0175">Coiled coil</keyword>
<dbReference type="PIRSF" id="PIRSF001529">
    <property type="entry name" value="Ser-tRNA-synth_IIa"/>
    <property type="match status" value="1"/>
</dbReference>
<dbReference type="GO" id="GO:0006434">
    <property type="term" value="P:seryl-tRNA aminoacylation"/>
    <property type="evidence" value="ECO:0007669"/>
    <property type="project" value="InterPro"/>
</dbReference>
<feature type="binding site" evidence="9">
    <location>
        <begin position="400"/>
        <end position="403"/>
    </location>
    <ligand>
        <name>ATP</name>
        <dbReference type="ChEBI" id="CHEBI:30616"/>
    </ligand>
</feature>
<dbReference type="InterPro" id="IPR045864">
    <property type="entry name" value="aa-tRNA-synth_II/BPL/LPL"/>
</dbReference>
<feature type="binding site" evidence="8">
    <location>
        <position position="449"/>
    </location>
    <ligand>
        <name>L-serine</name>
        <dbReference type="ChEBI" id="CHEBI:33384"/>
    </ligand>
</feature>
<dbReference type="Proteomes" id="UP001050691">
    <property type="component" value="Unassembled WGS sequence"/>
</dbReference>
<dbReference type="EC" id="6.1.1.11" evidence="1"/>
<evidence type="ECO:0000313" key="12">
    <source>
        <dbReference type="EMBL" id="GJJ09776.1"/>
    </source>
</evidence>
<dbReference type="InterPro" id="IPR015866">
    <property type="entry name" value="Ser-tRNA-synth_1_N"/>
</dbReference>
<dbReference type="PRINTS" id="PR00981">
    <property type="entry name" value="TRNASYNTHSER"/>
</dbReference>
<evidence type="ECO:0000256" key="2">
    <source>
        <dbReference type="ARBA" id="ARBA00022598"/>
    </source>
</evidence>
<feature type="binding site" evidence="9">
    <location>
        <begin position="329"/>
        <end position="332"/>
    </location>
    <ligand>
        <name>ATP</name>
        <dbReference type="ChEBI" id="CHEBI:30616"/>
    </ligand>
</feature>
<keyword evidence="4 9" id="KW-0067">ATP-binding</keyword>
<evidence type="ECO:0000256" key="1">
    <source>
        <dbReference type="ARBA" id="ARBA00012840"/>
    </source>
</evidence>